<evidence type="ECO:0000256" key="1">
    <source>
        <dbReference type="SAM" id="SignalP"/>
    </source>
</evidence>
<dbReference type="InterPro" id="IPR029058">
    <property type="entry name" value="AB_hydrolase_fold"/>
</dbReference>
<proteinExistence type="predicted"/>
<keyword evidence="1" id="KW-0732">Signal</keyword>
<feature type="chain" id="PRO_5045655240" evidence="1">
    <location>
        <begin position="33"/>
        <end position="242"/>
    </location>
</feature>
<protein>
    <submittedName>
        <fullName evidence="3">Dienelactone hydrolase family protein</fullName>
    </submittedName>
</protein>
<dbReference type="GO" id="GO:0016787">
    <property type="term" value="F:hydrolase activity"/>
    <property type="evidence" value="ECO:0007669"/>
    <property type="project" value="UniProtKB-KW"/>
</dbReference>
<reference evidence="4" key="1">
    <citation type="journal article" date="2019" name="Int. J. Syst. Evol. Microbiol.">
        <title>The Global Catalogue of Microorganisms (GCM) 10K type strain sequencing project: providing services to taxonomists for standard genome sequencing and annotation.</title>
        <authorList>
            <consortium name="The Broad Institute Genomics Platform"/>
            <consortium name="The Broad Institute Genome Sequencing Center for Infectious Disease"/>
            <person name="Wu L."/>
            <person name="Ma J."/>
        </authorList>
    </citation>
    <scope>NUCLEOTIDE SEQUENCE [LARGE SCALE GENOMIC DNA]</scope>
    <source>
        <strain evidence="4">KCTC 42423</strain>
    </source>
</reference>
<dbReference type="SUPFAM" id="SSF53474">
    <property type="entry name" value="alpha/beta-Hydrolases"/>
    <property type="match status" value="1"/>
</dbReference>
<dbReference type="Pfam" id="PF02230">
    <property type="entry name" value="Abhydrolase_2"/>
    <property type="match status" value="1"/>
</dbReference>
<keyword evidence="4" id="KW-1185">Reference proteome</keyword>
<dbReference type="InterPro" id="IPR003140">
    <property type="entry name" value="PLipase/COase/thioEstase"/>
</dbReference>
<dbReference type="EMBL" id="JBHULX010000017">
    <property type="protein sequence ID" value="MFD2591201.1"/>
    <property type="molecule type" value="Genomic_DNA"/>
</dbReference>
<accession>A0ABW5N7T7</accession>
<dbReference type="Gene3D" id="3.40.50.1820">
    <property type="entry name" value="alpha/beta hydrolase"/>
    <property type="match status" value="1"/>
</dbReference>
<evidence type="ECO:0000313" key="3">
    <source>
        <dbReference type="EMBL" id="MFD2591201.1"/>
    </source>
</evidence>
<keyword evidence="3" id="KW-0378">Hydrolase</keyword>
<evidence type="ECO:0000259" key="2">
    <source>
        <dbReference type="Pfam" id="PF02230"/>
    </source>
</evidence>
<dbReference type="Proteomes" id="UP001597459">
    <property type="component" value="Unassembled WGS sequence"/>
</dbReference>
<dbReference type="RefSeq" id="WP_378256477.1">
    <property type="nucleotide sequence ID" value="NZ_JBHSJV010000001.1"/>
</dbReference>
<comment type="caution">
    <text evidence="3">The sequence shown here is derived from an EMBL/GenBank/DDBJ whole genome shotgun (WGS) entry which is preliminary data.</text>
</comment>
<sequence>MFYQISNFGFNNNNKFFIALIILLSLSYTIQANDSDAITYKIAEFHKKYEGKYDLNITASSSDKKVPLFIVLPGWVGNKKFTDFKNSLITPALENANGIIFSPSISWKSHSAAKLEQIIKDFIATATQNLSVDPQKIVLIGYSRGAMEAINLIKNNDTTFSALIIMASNFKFKNKLSTPIHVIQGTKDKFFPISKARKNIIDAKSKGCNILFTEVETEKHITPADYIKDLNSSIPWLQNTIW</sequence>
<name>A0ABW5N7T7_9FLAO</name>
<feature type="signal peptide" evidence="1">
    <location>
        <begin position="1"/>
        <end position="32"/>
    </location>
</feature>
<gene>
    <name evidence="3" type="ORF">ACFSTE_10235</name>
</gene>
<organism evidence="3 4">
    <name type="scientific">Aquimarina hainanensis</name>
    <dbReference type="NCBI Taxonomy" id="1578017"/>
    <lineage>
        <taxon>Bacteria</taxon>
        <taxon>Pseudomonadati</taxon>
        <taxon>Bacteroidota</taxon>
        <taxon>Flavobacteriia</taxon>
        <taxon>Flavobacteriales</taxon>
        <taxon>Flavobacteriaceae</taxon>
        <taxon>Aquimarina</taxon>
    </lineage>
</organism>
<evidence type="ECO:0000313" key="4">
    <source>
        <dbReference type="Proteomes" id="UP001597459"/>
    </source>
</evidence>
<feature type="domain" description="Phospholipase/carboxylesterase/thioesterase" evidence="2">
    <location>
        <begin position="111"/>
        <end position="234"/>
    </location>
</feature>